<proteinExistence type="predicted"/>
<sequence length="240" mass="25248">MGAACTRDAAKHLENPMQPPTLTATHSFPSYNGGYVSNLPLATLLAEATSRLCVYQNTITLEYVLLPTDADDTVGLGPNWSRLSPALPTQATALDRTSKLTALRPPPTLPGTPERHTGRLPDLPPSLPPPRPAGPALPAPPPGPPSSTSRGLKCRVCEREVPTKAMLQEHLNTCLLVADARGQARGSDEGLKVVLGELRRILEEKMNVMLHTGPEGGNGGRIGGRKGGRGGGGAKKPHLP</sequence>
<reference evidence="2 3" key="1">
    <citation type="journal article" date="2014" name="Mol. Plant">
        <title>Chromosome Scale Genome Assembly and Transcriptome Profiling of Nannochloropsis gaditana in Nitrogen Depletion.</title>
        <authorList>
            <person name="Corteggiani Carpinelli E."/>
            <person name="Telatin A."/>
            <person name="Vitulo N."/>
            <person name="Forcato C."/>
            <person name="D'Angelo M."/>
            <person name="Schiavon R."/>
            <person name="Vezzi A."/>
            <person name="Giacometti G.M."/>
            <person name="Morosinotto T."/>
            <person name="Valle G."/>
        </authorList>
    </citation>
    <scope>NUCLEOTIDE SEQUENCE [LARGE SCALE GENOMIC DNA]</scope>
    <source>
        <strain evidence="2 3">B-31</strain>
    </source>
</reference>
<evidence type="ECO:0000256" key="1">
    <source>
        <dbReference type="SAM" id="MobiDB-lite"/>
    </source>
</evidence>
<protein>
    <submittedName>
        <fullName evidence="2">Uncharacterized protein</fullName>
    </submittedName>
</protein>
<name>W7TS91_9STRA</name>
<dbReference type="EMBL" id="AZIL01000682">
    <property type="protein sequence ID" value="EWM26393.1"/>
    <property type="molecule type" value="Genomic_DNA"/>
</dbReference>
<feature type="region of interest" description="Disordered" evidence="1">
    <location>
        <begin position="1"/>
        <end position="25"/>
    </location>
</feature>
<dbReference type="OrthoDB" id="10070999at2759"/>
<organism evidence="2 3">
    <name type="scientific">Nannochloropsis gaditana</name>
    <dbReference type="NCBI Taxonomy" id="72520"/>
    <lineage>
        <taxon>Eukaryota</taxon>
        <taxon>Sar</taxon>
        <taxon>Stramenopiles</taxon>
        <taxon>Ochrophyta</taxon>
        <taxon>Eustigmatophyceae</taxon>
        <taxon>Eustigmatales</taxon>
        <taxon>Monodopsidaceae</taxon>
        <taxon>Nannochloropsis</taxon>
    </lineage>
</organism>
<dbReference type="Proteomes" id="UP000019335">
    <property type="component" value="Chromosome 9"/>
</dbReference>
<comment type="caution">
    <text evidence="2">The sequence shown here is derived from an EMBL/GenBank/DDBJ whole genome shotgun (WGS) entry which is preliminary data.</text>
</comment>
<evidence type="ECO:0000313" key="2">
    <source>
        <dbReference type="EMBL" id="EWM26393.1"/>
    </source>
</evidence>
<feature type="region of interest" description="Disordered" evidence="1">
    <location>
        <begin position="96"/>
        <end position="152"/>
    </location>
</feature>
<feature type="region of interest" description="Disordered" evidence="1">
    <location>
        <begin position="211"/>
        <end position="240"/>
    </location>
</feature>
<feature type="compositionally biased region" description="Pro residues" evidence="1">
    <location>
        <begin position="122"/>
        <end position="145"/>
    </location>
</feature>
<gene>
    <name evidence="2" type="ORF">Naga_100715g1</name>
</gene>
<keyword evidence="3" id="KW-1185">Reference proteome</keyword>
<accession>W7TS91</accession>
<dbReference type="AlphaFoldDB" id="W7TS91"/>
<evidence type="ECO:0000313" key="3">
    <source>
        <dbReference type="Proteomes" id="UP000019335"/>
    </source>
</evidence>